<evidence type="ECO:0000313" key="2">
    <source>
        <dbReference type="EMBL" id="ACB94449.1"/>
    </source>
</evidence>
<dbReference type="KEGG" id="bid:Bind_0799"/>
<organism evidence="2 3">
    <name type="scientific">Beijerinckia indica subsp. indica (strain ATCC 9039 / DSM 1715 / NCIMB 8712)</name>
    <dbReference type="NCBI Taxonomy" id="395963"/>
    <lineage>
        <taxon>Bacteria</taxon>
        <taxon>Pseudomonadati</taxon>
        <taxon>Pseudomonadota</taxon>
        <taxon>Alphaproteobacteria</taxon>
        <taxon>Hyphomicrobiales</taxon>
        <taxon>Beijerinckiaceae</taxon>
        <taxon>Beijerinckia</taxon>
    </lineage>
</organism>
<feature type="region of interest" description="Disordered" evidence="1">
    <location>
        <begin position="256"/>
        <end position="279"/>
    </location>
</feature>
<dbReference type="InterPro" id="IPR011101">
    <property type="entry name" value="DUF5131"/>
</dbReference>
<dbReference type="AlphaFoldDB" id="B2IH35"/>
<keyword evidence="3" id="KW-1185">Reference proteome</keyword>
<dbReference type="HOGENOM" id="CLU_054184_0_0_5"/>
<sequence length="279" mass="30577">MPILDIRHADKVWDPLAGCTRKSAACRHCYAELLTSEAAKAGEEWAQGFAEAGAWTGKVDLRPERLLLPLEWEEPARILVNALSDLFHESLDNATIDKIFAVMALAPRHTFQVLTKRPKTMQPYIKDPATPARIEAAMAELSQDAPKIGAWPLPNVWLGVTAENQKEADRRIPLLLETPAALRFAAAEPLLEKIDLKSGVWLKEGGGGLDWVLAGGETGSEAQKCQPDWARAVRDQCAANGTAFFWTQWGEHVPAQESASPVGQTLDGVTHEAYPVNRS</sequence>
<dbReference type="Proteomes" id="UP000001695">
    <property type="component" value="Chromosome"/>
</dbReference>
<evidence type="ECO:0000256" key="1">
    <source>
        <dbReference type="SAM" id="MobiDB-lite"/>
    </source>
</evidence>
<dbReference type="STRING" id="395963.Bind_0799"/>
<dbReference type="eggNOG" id="COG4422">
    <property type="taxonomic scope" value="Bacteria"/>
</dbReference>
<name>B2IH35_BEII9</name>
<protein>
    <submittedName>
        <fullName evidence="2">Gp37Gp68 family protein</fullName>
    </submittedName>
</protein>
<dbReference type="OrthoDB" id="9787478at2"/>
<dbReference type="RefSeq" id="WP_012383806.1">
    <property type="nucleotide sequence ID" value="NC_010581.1"/>
</dbReference>
<evidence type="ECO:0000313" key="3">
    <source>
        <dbReference type="Proteomes" id="UP000001695"/>
    </source>
</evidence>
<proteinExistence type="predicted"/>
<gene>
    <name evidence="2" type="ordered locus">Bind_0799</name>
</gene>
<reference evidence="3" key="1">
    <citation type="submission" date="2008-03" db="EMBL/GenBank/DDBJ databases">
        <title>Complete sequence of chromosome of Beijerinckia indica subsp. indica ATCC 9039.</title>
        <authorList>
            <consortium name="US DOE Joint Genome Institute"/>
            <person name="Copeland A."/>
            <person name="Lucas S."/>
            <person name="Lapidus A."/>
            <person name="Glavina del Rio T."/>
            <person name="Dalin E."/>
            <person name="Tice H."/>
            <person name="Bruce D."/>
            <person name="Goodwin L."/>
            <person name="Pitluck S."/>
            <person name="LaButti K."/>
            <person name="Schmutz J."/>
            <person name="Larimer F."/>
            <person name="Land M."/>
            <person name="Hauser L."/>
            <person name="Kyrpides N."/>
            <person name="Mikhailova N."/>
            <person name="Dunfield P.F."/>
            <person name="Dedysh S.N."/>
            <person name="Liesack W."/>
            <person name="Saw J.H."/>
            <person name="Alam M."/>
            <person name="Chen Y."/>
            <person name="Murrell J.C."/>
            <person name="Richardson P."/>
        </authorList>
    </citation>
    <scope>NUCLEOTIDE SEQUENCE [LARGE SCALE GENOMIC DNA]</scope>
    <source>
        <strain evidence="3">ATCC 9039 / DSM 1715 / NCIMB 8712</strain>
    </source>
</reference>
<dbReference type="Pfam" id="PF07505">
    <property type="entry name" value="DUF5131"/>
    <property type="match status" value="1"/>
</dbReference>
<dbReference type="EMBL" id="CP001016">
    <property type="protein sequence ID" value="ACB94449.1"/>
    <property type="molecule type" value="Genomic_DNA"/>
</dbReference>
<reference evidence="2 3" key="2">
    <citation type="journal article" date="2010" name="J. Bacteriol.">
        <title>Complete genome sequence of Beijerinckia indica subsp. indica.</title>
        <authorList>
            <person name="Tamas I."/>
            <person name="Dedysh S.N."/>
            <person name="Liesack W."/>
            <person name="Stott M.B."/>
            <person name="Alam M."/>
            <person name="Murrell J.C."/>
            <person name="Dunfield P.F."/>
        </authorList>
    </citation>
    <scope>NUCLEOTIDE SEQUENCE [LARGE SCALE GENOMIC DNA]</scope>
    <source>
        <strain evidence="3">ATCC 9039 / DSM 1715 / NCIMB 8712</strain>
    </source>
</reference>
<accession>B2IH35</accession>